<accession>A0A8J2TJH4</accession>
<gene>
    <name evidence="1" type="ORF">GCM10010978_17810</name>
</gene>
<protein>
    <submittedName>
        <fullName evidence="1">Uncharacterized protein</fullName>
    </submittedName>
</protein>
<keyword evidence="2" id="KW-1185">Reference proteome</keyword>
<dbReference type="RefSeq" id="WP_188392051.1">
    <property type="nucleotide sequence ID" value="NZ_BMEV01000029.1"/>
</dbReference>
<evidence type="ECO:0000313" key="2">
    <source>
        <dbReference type="Proteomes" id="UP000602050"/>
    </source>
</evidence>
<reference evidence="1" key="2">
    <citation type="submission" date="2020-09" db="EMBL/GenBank/DDBJ databases">
        <authorList>
            <person name="Sun Q."/>
            <person name="Zhou Y."/>
        </authorList>
    </citation>
    <scope>NUCLEOTIDE SEQUENCE</scope>
    <source>
        <strain evidence="1">CGMCC 1.12360</strain>
    </source>
</reference>
<dbReference type="AlphaFoldDB" id="A0A8J2TJH4"/>
<reference evidence="1" key="1">
    <citation type="journal article" date="2014" name="Int. J. Syst. Evol. Microbiol.">
        <title>Complete genome sequence of Corynebacterium casei LMG S-19264T (=DSM 44701T), isolated from a smear-ripened cheese.</title>
        <authorList>
            <consortium name="US DOE Joint Genome Institute (JGI-PGF)"/>
            <person name="Walter F."/>
            <person name="Albersmeier A."/>
            <person name="Kalinowski J."/>
            <person name="Ruckert C."/>
        </authorList>
    </citation>
    <scope>NUCLEOTIDE SEQUENCE</scope>
    <source>
        <strain evidence="1">CGMCC 1.12360</strain>
    </source>
</reference>
<comment type="caution">
    <text evidence="1">The sequence shown here is derived from an EMBL/GenBank/DDBJ whole genome shotgun (WGS) entry which is preliminary data.</text>
</comment>
<dbReference type="EMBL" id="BMEV01000029">
    <property type="protein sequence ID" value="GFZ76489.1"/>
    <property type="molecule type" value="Genomic_DNA"/>
</dbReference>
<sequence>MSVALKKYETLYTGGADKKETEFAFQQIAEQIRLMEQRLIMNIQKDIDRKYQRQQNKLAEFNASLKKNLDKL</sequence>
<dbReference type="Proteomes" id="UP000602050">
    <property type="component" value="Unassembled WGS sequence"/>
</dbReference>
<organism evidence="1 2">
    <name type="scientific">Compostibacillus humi</name>
    <dbReference type="NCBI Taxonomy" id="1245525"/>
    <lineage>
        <taxon>Bacteria</taxon>
        <taxon>Bacillati</taxon>
        <taxon>Bacillota</taxon>
        <taxon>Bacilli</taxon>
        <taxon>Bacillales</taxon>
        <taxon>Bacillaceae</taxon>
        <taxon>Compostibacillus</taxon>
    </lineage>
</organism>
<name>A0A8J2TJH4_9BACI</name>
<proteinExistence type="predicted"/>
<evidence type="ECO:0000313" key="1">
    <source>
        <dbReference type="EMBL" id="GFZ76489.1"/>
    </source>
</evidence>